<protein>
    <recommendedName>
        <fullName evidence="3">RING-type E3 ubiquitin transferase</fullName>
        <ecNumber evidence="3">2.3.2.27</ecNumber>
    </recommendedName>
</protein>
<evidence type="ECO:0000256" key="7">
    <source>
        <dbReference type="ARBA" id="ARBA00022833"/>
    </source>
</evidence>
<sequence>MSLYHRSRRFLLDEQPSSDTHARTHNGNNGEANFDTNMVIILAALLCALICALGINSIVRCILRCANRLTLDAIGETQPRGVAGKGLKKRVLRRIPVAEYRSGHDSTAAAFTDCPICLGEFIDGEKVRVLPNCHHCFHVKCIDIWLASHSSCPTCRQSVTEQSPDAADIEAGGRQEGNAAGGHGDLPSSAEEVC</sequence>
<dbReference type="CDD" id="cd16461">
    <property type="entry name" value="RING-H2_EL5-like"/>
    <property type="match status" value="1"/>
</dbReference>
<comment type="similarity">
    <text evidence="10">Belongs to the RING-type zinc finger family. ATL subfamily.</text>
</comment>
<keyword evidence="11" id="KW-0863">Zinc-finger</keyword>
<dbReference type="GO" id="GO:0061630">
    <property type="term" value="F:ubiquitin protein ligase activity"/>
    <property type="evidence" value="ECO:0007669"/>
    <property type="project" value="UniProtKB-EC"/>
</dbReference>
<keyword evidence="5 13" id="KW-0812">Transmembrane</keyword>
<keyword evidence="6" id="KW-0479">Metal-binding</keyword>
<dbReference type="EMBL" id="JBFOLK010000003">
    <property type="protein sequence ID" value="KAL2526813.1"/>
    <property type="molecule type" value="Genomic_DNA"/>
</dbReference>
<comment type="subcellular location">
    <subcellularLocation>
        <location evidence="2">Membrane</location>
        <topology evidence="2">Single-pass membrane protein</topology>
    </subcellularLocation>
</comment>
<dbReference type="SUPFAM" id="SSF57850">
    <property type="entry name" value="RING/U-box"/>
    <property type="match status" value="1"/>
</dbReference>
<evidence type="ECO:0000256" key="8">
    <source>
        <dbReference type="ARBA" id="ARBA00022989"/>
    </source>
</evidence>
<feature type="region of interest" description="Disordered" evidence="12">
    <location>
        <begin position="163"/>
        <end position="194"/>
    </location>
</feature>
<gene>
    <name evidence="15" type="ORF">Adt_11867</name>
</gene>
<dbReference type="Gene3D" id="3.30.40.10">
    <property type="entry name" value="Zinc/RING finger domain, C3HC4 (zinc finger)"/>
    <property type="match status" value="1"/>
</dbReference>
<reference evidence="16" key="1">
    <citation type="submission" date="2024-07" db="EMBL/GenBank/DDBJ databases">
        <title>Two chromosome-level genome assemblies of Korean endemic species Abeliophyllum distichum and Forsythia ovata (Oleaceae).</title>
        <authorList>
            <person name="Jang H."/>
        </authorList>
    </citation>
    <scope>NUCLEOTIDE SEQUENCE [LARGE SCALE GENOMIC DNA]</scope>
</reference>
<proteinExistence type="inferred from homology"/>
<evidence type="ECO:0000256" key="2">
    <source>
        <dbReference type="ARBA" id="ARBA00004167"/>
    </source>
</evidence>
<feature type="domain" description="RING-type" evidence="14">
    <location>
        <begin position="114"/>
        <end position="156"/>
    </location>
</feature>
<evidence type="ECO:0000313" key="15">
    <source>
        <dbReference type="EMBL" id="KAL2526813.1"/>
    </source>
</evidence>
<keyword evidence="8 13" id="KW-1133">Transmembrane helix</keyword>
<organism evidence="15 16">
    <name type="scientific">Abeliophyllum distichum</name>
    <dbReference type="NCBI Taxonomy" id="126358"/>
    <lineage>
        <taxon>Eukaryota</taxon>
        <taxon>Viridiplantae</taxon>
        <taxon>Streptophyta</taxon>
        <taxon>Embryophyta</taxon>
        <taxon>Tracheophyta</taxon>
        <taxon>Spermatophyta</taxon>
        <taxon>Magnoliopsida</taxon>
        <taxon>eudicotyledons</taxon>
        <taxon>Gunneridae</taxon>
        <taxon>Pentapetalae</taxon>
        <taxon>asterids</taxon>
        <taxon>lamiids</taxon>
        <taxon>Lamiales</taxon>
        <taxon>Oleaceae</taxon>
        <taxon>Forsythieae</taxon>
        <taxon>Abeliophyllum</taxon>
    </lineage>
</organism>
<dbReference type="InterPro" id="IPR001841">
    <property type="entry name" value="Znf_RING"/>
</dbReference>
<evidence type="ECO:0000256" key="3">
    <source>
        <dbReference type="ARBA" id="ARBA00012483"/>
    </source>
</evidence>
<evidence type="ECO:0000259" key="14">
    <source>
        <dbReference type="PROSITE" id="PS50089"/>
    </source>
</evidence>
<keyword evidence="7" id="KW-0862">Zinc</keyword>
<evidence type="ECO:0000256" key="9">
    <source>
        <dbReference type="ARBA" id="ARBA00023136"/>
    </source>
</evidence>
<evidence type="ECO:0000256" key="1">
    <source>
        <dbReference type="ARBA" id="ARBA00000900"/>
    </source>
</evidence>
<evidence type="ECO:0000256" key="12">
    <source>
        <dbReference type="SAM" id="MobiDB-lite"/>
    </source>
</evidence>
<evidence type="ECO:0000256" key="11">
    <source>
        <dbReference type="PROSITE-ProRule" id="PRU00175"/>
    </source>
</evidence>
<evidence type="ECO:0000256" key="13">
    <source>
        <dbReference type="SAM" id="Phobius"/>
    </source>
</evidence>
<evidence type="ECO:0000256" key="5">
    <source>
        <dbReference type="ARBA" id="ARBA00022692"/>
    </source>
</evidence>
<dbReference type="PANTHER" id="PTHR46905:SF21">
    <property type="entry name" value="RING-TYPE E3 UBIQUITIN TRANSFERASE"/>
    <property type="match status" value="1"/>
</dbReference>
<dbReference type="PANTHER" id="PTHR46905">
    <property type="entry name" value="RING-H2 FINGER PROTEIN ATL78"/>
    <property type="match status" value="1"/>
</dbReference>
<dbReference type="AlphaFoldDB" id="A0ABD1UP34"/>
<dbReference type="InterPro" id="IPR044602">
    <property type="entry name" value="ATL10/ATL72-79-like"/>
</dbReference>
<keyword evidence="9 13" id="KW-0472">Membrane</keyword>
<keyword evidence="16" id="KW-1185">Reference proteome</keyword>
<dbReference type="Proteomes" id="UP001604336">
    <property type="component" value="Unassembled WGS sequence"/>
</dbReference>
<evidence type="ECO:0000256" key="4">
    <source>
        <dbReference type="ARBA" id="ARBA00022679"/>
    </source>
</evidence>
<dbReference type="GO" id="GO:0016020">
    <property type="term" value="C:membrane"/>
    <property type="evidence" value="ECO:0007669"/>
    <property type="project" value="UniProtKB-SubCell"/>
</dbReference>
<feature type="transmembrane region" description="Helical" evidence="13">
    <location>
        <begin position="38"/>
        <end position="59"/>
    </location>
</feature>
<dbReference type="SMART" id="SM00184">
    <property type="entry name" value="RING"/>
    <property type="match status" value="1"/>
</dbReference>
<keyword evidence="4" id="KW-0808">Transferase</keyword>
<dbReference type="InterPro" id="IPR013083">
    <property type="entry name" value="Znf_RING/FYVE/PHD"/>
</dbReference>
<evidence type="ECO:0000256" key="10">
    <source>
        <dbReference type="ARBA" id="ARBA00024209"/>
    </source>
</evidence>
<dbReference type="EC" id="2.3.2.27" evidence="3"/>
<accession>A0ABD1UP34</accession>
<name>A0ABD1UP34_9LAMI</name>
<comment type="caution">
    <text evidence="15">The sequence shown here is derived from an EMBL/GenBank/DDBJ whole genome shotgun (WGS) entry which is preliminary data.</text>
</comment>
<dbReference type="PROSITE" id="PS50089">
    <property type="entry name" value="ZF_RING_2"/>
    <property type="match status" value="1"/>
</dbReference>
<dbReference type="Pfam" id="PF13639">
    <property type="entry name" value="zf-RING_2"/>
    <property type="match status" value="1"/>
</dbReference>
<dbReference type="GO" id="GO:0008270">
    <property type="term" value="F:zinc ion binding"/>
    <property type="evidence" value="ECO:0007669"/>
    <property type="project" value="UniProtKB-KW"/>
</dbReference>
<comment type="catalytic activity">
    <reaction evidence="1">
        <text>S-ubiquitinyl-[E2 ubiquitin-conjugating enzyme]-L-cysteine + [acceptor protein]-L-lysine = [E2 ubiquitin-conjugating enzyme]-L-cysteine + N(6)-ubiquitinyl-[acceptor protein]-L-lysine.</text>
        <dbReference type="EC" id="2.3.2.27"/>
    </reaction>
</comment>
<evidence type="ECO:0000256" key="6">
    <source>
        <dbReference type="ARBA" id="ARBA00022723"/>
    </source>
</evidence>
<evidence type="ECO:0000313" key="16">
    <source>
        <dbReference type="Proteomes" id="UP001604336"/>
    </source>
</evidence>